<keyword evidence="3" id="KW-1185">Reference proteome</keyword>
<dbReference type="InterPro" id="IPR000182">
    <property type="entry name" value="GNAT_dom"/>
</dbReference>
<dbReference type="Proteomes" id="UP000441389">
    <property type="component" value="Unassembled WGS sequence"/>
</dbReference>
<dbReference type="GO" id="GO:0016747">
    <property type="term" value="F:acyltransferase activity, transferring groups other than amino-acyl groups"/>
    <property type="evidence" value="ECO:0007669"/>
    <property type="project" value="InterPro"/>
</dbReference>
<name>A0A6I4J486_9SPHN</name>
<dbReference type="Gene3D" id="3.40.630.30">
    <property type="match status" value="1"/>
</dbReference>
<dbReference type="SUPFAM" id="SSF55729">
    <property type="entry name" value="Acyl-CoA N-acyltransferases (Nat)"/>
    <property type="match status" value="1"/>
</dbReference>
<reference evidence="2 3" key="1">
    <citation type="submission" date="2019-12" db="EMBL/GenBank/DDBJ databases">
        <authorList>
            <person name="Huq M.A."/>
        </authorList>
    </citation>
    <scope>NUCLEOTIDE SEQUENCE [LARGE SCALE GENOMIC DNA]</scope>
    <source>
        <strain evidence="2 3">MAH-20</strain>
    </source>
</reference>
<dbReference type="Pfam" id="PF13527">
    <property type="entry name" value="Acetyltransf_9"/>
    <property type="match status" value="1"/>
</dbReference>
<evidence type="ECO:0000313" key="2">
    <source>
        <dbReference type="EMBL" id="MVO79265.1"/>
    </source>
</evidence>
<protein>
    <submittedName>
        <fullName evidence="2">GNAT family N-acetyltransferase</fullName>
    </submittedName>
</protein>
<comment type="caution">
    <text evidence="2">The sequence shown here is derived from an EMBL/GenBank/DDBJ whole genome shotgun (WGS) entry which is preliminary data.</text>
</comment>
<evidence type="ECO:0000313" key="3">
    <source>
        <dbReference type="Proteomes" id="UP000441389"/>
    </source>
</evidence>
<sequence length="179" mass="18889">MPGARSTSLAVVLTPLSNADPETVEALLDAAFGADRRGRTAYRLREGAVAIPELSVAAWDGERLVGTLQSWPVALRTATGTEMLVMVGPVAVVPDLQTQGIGKALMAALTAAAEATGADALMMIGDPEYYERFGFTAAPAAGWRIDGPYEQRRLLARLRRPVAAEGNLVPSRCPEPVTS</sequence>
<dbReference type="EMBL" id="WQMS01000016">
    <property type="protein sequence ID" value="MVO79265.1"/>
    <property type="molecule type" value="Genomic_DNA"/>
</dbReference>
<dbReference type="InterPro" id="IPR016181">
    <property type="entry name" value="Acyl_CoA_acyltransferase"/>
</dbReference>
<proteinExistence type="predicted"/>
<feature type="domain" description="N-acetyltransferase" evidence="1">
    <location>
        <begin position="11"/>
        <end position="161"/>
    </location>
</feature>
<gene>
    <name evidence="2" type="ORF">GON01_15135</name>
</gene>
<keyword evidence="2" id="KW-0808">Transferase</keyword>
<dbReference type="PROSITE" id="PS51186">
    <property type="entry name" value="GNAT"/>
    <property type="match status" value="1"/>
</dbReference>
<accession>A0A6I4J486</accession>
<evidence type="ECO:0000259" key="1">
    <source>
        <dbReference type="PROSITE" id="PS51186"/>
    </source>
</evidence>
<dbReference type="AlphaFoldDB" id="A0A6I4J486"/>
<organism evidence="2 3">
    <name type="scientific">Sphingomonas horti</name>
    <dbReference type="NCBI Taxonomy" id="2682842"/>
    <lineage>
        <taxon>Bacteria</taxon>
        <taxon>Pseudomonadati</taxon>
        <taxon>Pseudomonadota</taxon>
        <taxon>Alphaproteobacteria</taxon>
        <taxon>Sphingomonadales</taxon>
        <taxon>Sphingomonadaceae</taxon>
        <taxon>Sphingomonas</taxon>
    </lineage>
</organism>